<dbReference type="Proteomes" id="UP000697998">
    <property type="component" value="Unassembled WGS sequence"/>
</dbReference>
<evidence type="ECO:0000313" key="2">
    <source>
        <dbReference type="Proteomes" id="UP000697998"/>
    </source>
</evidence>
<dbReference type="EMBL" id="JADJMH010000016">
    <property type="protein sequence ID" value="MBK7676187.1"/>
    <property type="molecule type" value="Genomic_DNA"/>
</dbReference>
<evidence type="ECO:0000313" key="1">
    <source>
        <dbReference type="EMBL" id="MBK7676187.1"/>
    </source>
</evidence>
<gene>
    <name evidence="1" type="ORF">IPJ27_16325</name>
</gene>
<reference evidence="1 2" key="1">
    <citation type="submission" date="2020-10" db="EMBL/GenBank/DDBJ databases">
        <title>Connecting structure to function with the recovery of over 1000 high-quality activated sludge metagenome-assembled genomes encoding full-length rRNA genes using long-read sequencing.</title>
        <authorList>
            <person name="Singleton C.M."/>
            <person name="Petriglieri F."/>
            <person name="Kristensen J.M."/>
            <person name="Kirkegaard R.H."/>
            <person name="Michaelsen T.Y."/>
            <person name="Andersen M.H."/>
            <person name="Karst S.M."/>
            <person name="Dueholm M.S."/>
            <person name="Nielsen P.H."/>
            <person name="Albertsen M."/>
        </authorList>
    </citation>
    <scope>NUCLEOTIDE SEQUENCE [LARGE SCALE GENOMIC DNA]</scope>
    <source>
        <strain evidence="1">EsbW_18-Q3-R4-48_BATAC.285</strain>
    </source>
</reference>
<organism evidence="1 2">
    <name type="scientific">Candidatus Accumulibacter proximus</name>
    <dbReference type="NCBI Taxonomy" id="2954385"/>
    <lineage>
        <taxon>Bacteria</taxon>
        <taxon>Pseudomonadati</taxon>
        <taxon>Pseudomonadota</taxon>
        <taxon>Betaproteobacteria</taxon>
        <taxon>Candidatus Accumulibacter</taxon>
    </lineage>
</organism>
<accession>A0A935Q192</accession>
<sequence length="111" mass="12350">MDELDRFSRLVLLLQETALGSSVWDAVVSEIVAAAGGSDGILFSPELPPSMGGFWASRAILPHHTETYATDYCSKDVWCHSRPSLYRMDGRLIPDEELIDPVSMQRIQVRA</sequence>
<protein>
    <submittedName>
        <fullName evidence="1">Uncharacterized protein</fullName>
    </submittedName>
</protein>
<comment type="caution">
    <text evidence="1">The sequence shown here is derived from an EMBL/GenBank/DDBJ whole genome shotgun (WGS) entry which is preliminary data.</text>
</comment>
<name>A0A935Q192_9PROT</name>
<dbReference type="AlphaFoldDB" id="A0A935Q192"/>
<proteinExistence type="predicted"/>